<feature type="transmembrane region" description="Helical" evidence="7">
    <location>
        <begin position="135"/>
        <end position="156"/>
    </location>
</feature>
<dbReference type="Pfam" id="PF01914">
    <property type="entry name" value="MarC"/>
    <property type="match status" value="1"/>
</dbReference>
<dbReference type="GO" id="GO:0005886">
    <property type="term" value="C:plasma membrane"/>
    <property type="evidence" value="ECO:0007669"/>
    <property type="project" value="UniProtKB-SubCell"/>
</dbReference>
<feature type="transmembrane region" description="Helical" evidence="7">
    <location>
        <begin position="6"/>
        <end position="29"/>
    </location>
</feature>
<keyword evidence="4 7" id="KW-0812">Transmembrane</keyword>
<feature type="transmembrane region" description="Helical" evidence="7">
    <location>
        <begin position="74"/>
        <end position="93"/>
    </location>
</feature>
<dbReference type="PANTHER" id="PTHR33508">
    <property type="entry name" value="UPF0056 MEMBRANE PROTEIN YHCE"/>
    <property type="match status" value="1"/>
</dbReference>
<evidence type="ECO:0000256" key="6">
    <source>
        <dbReference type="ARBA" id="ARBA00023136"/>
    </source>
</evidence>
<reference evidence="9" key="1">
    <citation type="submission" date="2017-09" db="EMBL/GenBank/DDBJ databases">
        <title>Metaegenomics of thermophilic ammonia-oxidizing enrichment culture.</title>
        <authorList>
            <person name="Kato S."/>
            <person name="Suzuki K."/>
        </authorList>
    </citation>
    <scope>NUCLEOTIDE SEQUENCE [LARGE SCALE GENOMIC DNA]</scope>
</reference>
<dbReference type="InterPro" id="IPR002771">
    <property type="entry name" value="Multi_antbiot-R_MarC"/>
</dbReference>
<evidence type="ECO:0000256" key="7">
    <source>
        <dbReference type="RuleBase" id="RU362048"/>
    </source>
</evidence>
<evidence type="ECO:0000256" key="1">
    <source>
        <dbReference type="ARBA" id="ARBA00004651"/>
    </source>
</evidence>
<evidence type="ECO:0000313" key="8">
    <source>
        <dbReference type="EMBL" id="GBC99380.1"/>
    </source>
</evidence>
<gene>
    <name evidence="8" type="ORF">HRbin17_01902</name>
</gene>
<feature type="transmembrane region" description="Helical" evidence="7">
    <location>
        <begin position="41"/>
        <end position="68"/>
    </location>
</feature>
<keyword evidence="5 7" id="KW-1133">Transmembrane helix</keyword>
<dbReference type="NCBIfam" id="TIGR00427">
    <property type="entry name" value="NAAT family transporter"/>
    <property type="match status" value="1"/>
</dbReference>
<evidence type="ECO:0000256" key="3">
    <source>
        <dbReference type="ARBA" id="ARBA00022475"/>
    </source>
</evidence>
<evidence type="ECO:0000256" key="5">
    <source>
        <dbReference type="ARBA" id="ARBA00022989"/>
    </source>
</evidence>
<dbReference type="PANTHER" id="PTHR33508:SF1">
    <property type="entry name" value="UPF0056 MEMBRANE PROTEIN YHCE"/>
    <property type="match status" value="1"/>
</dbReference>
<feature type="transmembrane region" description="Helical" evidence="7">
    <location>
        <begin position="105"/>
        <end position="129"/>
    </location>
</feature>
<dbReference type="EMBL" id="BEHT01000026">
    <property type="protein sequence ID" value="GBC99380.1"/>
    <property type="molecule type" value="Genomic_DNA"/>
</dbReference>
<dbReference type="Proteomes" id="UP000236173">
    <property type="component" value="Unassembled WGS sequence"/>
</dbReference>
<accession>A0A2H5XDX2</accession>
<evidence type="ECO:0000256" key="4">
    <source>
        <dbReference type="ARBA" id="ARBA00022692"/>
    </source>
</evidence>
<protein>
    <recommendedName>
        <fullName evidence="7">UPF0056 membrane protein</fullName>
    </recommendedName>
</protein>
<proteinExistence type="inferred from homology"/>
<evidence type="ECO:0000313" key="9">
    <source>
        <dbReference type="Proteomes" id="UP000236173"/>
    </source>
</evidence>
<comment type="caution">
    <text evidence="8">The sequence shown here is derived from an EMBL/GenBank/DDBJ whole genome shotgun (WGS) entry which is preliminary data.</text>
</comment>
<sequence length="199" mass="21037">MEWADLAKAFVSLLLITDPFGNLPLFMAATEQHSAMQRRRVFTVATLVAFGILLVFALGGAGVLVLFGVTLADLQVAGGLLLFLIAVRIVLAGHWTVEGTGEVSVVPLACPLLAGPGALTATLVLSATYGLPLTLLALVLTFLVTWGILMMGEWFFRRLGKTGSGLIAQIMALLLATIAVQFVRSGLAALWAQGHNLPR</sequence>
<comment type="similarity">
    <text evidence="2 7">Belongs to the UPF0056 (MarC) family.</text>
</comment>
<evidence type="ECO:0000256" key="2">
    <source>
        <dbReference type="ARBA" id="ARBA00009784"/>
    </source>
</evidence>
<keyword evidence="6 7" id="KW-0472">Membrane</keyword>
<organism evidence="8 9">
    <name type="scientific">Candidatus Fervidibacter japonicus</name>
    <dbReference type="NCBI Taxonomy" id="2035412"/>
    <lineage>
        <taxon>Bacteria</taxon>
        <taxon>Candidatus Fervidibacterota</taxon>
        <taxon>Candidatus Fervidibacter</taxon>
    </lineage>
</organism>
<comment type="subcellular location">
    <subcellularLocation>
        <location evidence="1 7">Cell membrane</location>
        <topology evidence="1 7">Multi-pass membrane protein</topology>
    </subcellularLocation>
</comment>
<feature type="transmembrane region" description="Helical" evidence="7">
    <location>
        <begin position="168"/>
        <end position="192"/>
    </location>
</feature>
<dbReference type="AlphaFoldDB" id="A0A2H5XDX2"/>
<keyword evidence="3" id="KW-1003">Cell membrane</keyword>
<name>A0A2H5XDX2_9BACT</name>